<dbReference type="InterPro" id="IPR014025">
    <property type="entry name" value="Glutaredoxin_subgr"/>
</dbReference>
<gene>
    <name evidence="8" type="primary">grxC</name>
    <name evidence="8" type="ORF">GCM10022278_34300</name>
</gene>
<dbReference type="PANTHER" id="PTHR45694">
    <property type="entry name" value="GLUTAREDOXIN 2"/>
    <property type="match status" value="1"/>
</dbReference>
<evidence type="ECO:0000256" key="1">
    <source>
        <dbReference type="ARBA" id="ARBA00007787"/>
    </source>
</evidence>
<dbReference type="CDD" id="cd03418">
    <property type="entry name" value="GRX_GRXb_1_3_like"/>
    <property type="match status" value="1"/>
</dbReference>
<dbReference type="Pfam" id="PF00462">
    <property type="entry name" value="Glutaredoxin"/>
    <property type="match status" value="1"/>
</dbReference>
<comment type="function">
    <text evidence="6">Has a glutathione-disulfide oxidoreductase activity in the presence of NADPH and glutathione reductase. Reduces low molecular weight disulfides and proteins.</text>
</comment>
<keyword evidence="2 6" id="KW-0813">Transport</keyword>
<keyword evidence="5 6" id="KW-0676">Redox-active center</keyword>
<dbReference type="EMBL" id="BAABBO010000018">
    <property type="protein sequence ID" value="GAA3974374.1"/>
    <property type="molecule type" value="Genomic_DNA"/>
</dbReference>
<reference evidence="9" key="1">
    <citation type="journal article" date="2019" name="Int. J. Syst. Evol. Microbiol.">
        <title>The Global Catalogue of Microorganisms (GCM) 10K type strain sequencing project: providing services to taxonomists for standard genome sequencing and annotation.</title>
        <authorList>
            <consortium name="The Broad Institute Genomics Platform"/>
            <consortium name="The Broad Institute Genome Sequencing Center for Infectious Disease"/>
            <person name="Wu L."/>
            <person name="Ma J."/>
        </authorList>
    </citation>
    <scope>NUCLEOTIDE SEQUENCE [LARGE SCALE GENOMIC DNA]</scope>
    <source>
        <strain evidence="9">JCM 17555</strain>
    </source>
</reference>
<dbReference type="RefSeq" id="WP_344808677.1">
    <property type="nucleotide sequence ID" value="NZ_BAABBO010000018.1"/>
</dbReference>
<dbReference type="InterPro" id="IPR011767">
    <property type="entry name" value="GLR_AS"/>
</dbReference>
<evidence type="ECO:0000256" key="5">
    <source>
        <dbReference type="ARBA" id="ARBA00023284"/>
    </source>
</evidence>
<dbReference type="SUPFAM" id="SSF52833">
    <property type="entry name" value="Thioredoxin-like"/>
    <property type="match status" value="1"/>
</dbReference>
<evidence type="ECO:0000256" key="3">
    <source>
        <dbReference type="ARBA" id="ARBA00022982"/>
    </source>
</evidence>
<dbReference type="InterPro" id="IPR011900">
    <property type="entry name" value="GRX_bact"/>
</dbReference>
<sequence>MSAEIVIYTTTFCPYCVRAKQLLKGKGAEFNEIKVDSDAALRREMSAKAGGRTSVPQIWIGDRYVGGCDELHELARAGELDALLAGR</sequence>
<keyword evidence="6" id="KW-0963">Cytoplasm</keyword>
<evidence type="ECO:0000313" key="8">
    <source>
        <dbReference type="EMBL" id="GAA3974374.1"/>
    </source>
</evidence>
<dbReference type="PANTHER" id="PTHR45694:SF18">
    <property type="entry name" value="GLUTAREDOXIN-1-RELATED"/>
    <property type="match status" value="1"/>
</dbReference>
<protein>
    <recommendedName>
        <fullName evidence="6">Glutaredoxin</fullName>
    </recommendedName>
</protein>
<dbReference type="PROSITE" id="PS00195">
    <property type="entry name" value="GLUTAREDOXIN_1"/>
    <property type="match status" value="1"/>
</dbReference>
<dbReference type="InterPro" id="IPR002109">
    <property type="entry name" value="Glutaredoxin"/>
</dbReference>
<dbReference type="Gene3D" id="3.40.30.10">
    <property type="entry name" value="Glutaredoxin"/>
    <property type="match status" value="1"/>
</dbReference>
<dbReference type="PRINTS" id="PR00160">
    <property type="entry name" value="GLUTAREDOXIN"/>
</dbReference>
<evidence type="ECO:0000256" key="4">
    <source>
        <dbReference type="ARBA" id="ARBA00023157"/>
    </source>
</evidence>
<evidence type="ECO:0000256" key="6">
    <source>
        <dbReference type="RuleBase" id="RU364065"/>
    </source>
</evidence>
<dbReference type="PROSITE" id="PS51354">
    <property type="entry name" value="GLUTAREDOXIN_2"/>
    <property type="match status" value="1"/>
</dbReference>
<comment type="similarity">
    <text evidence="1 6">Belongs to the glutaredoxin family.</text>
</comment>
<keyword evidence="3 6" id="KW-0249">Electron transport</keyword>
<comment type="caution">
    <text evidence="8">The sequence shown here is derived from an EMBL/GenBank/DDBJ whole genome shotgun (WGS) entry which is preliminary data.</text>
</comment>
<feature type="domain" description="Glutaredoxin" evidence="7">
    <location>
        <begin position="5"/>
        <end position="65"/>
    </location>
</feature>
<name>A0ABP7Q0D8_9GAMM</name>
<accession>A0ABP7Q0D8</accession>
<evidence type="ECO:0000256" key="2">
    <source>
        <dbReference type="ARBA" id="ARBA00022448"/>
    </source>
</evidence>
<evidence type="ECO:0000259" key="7">
    <source>
        <dbReference type="Pfam" id="PF00462"/>
    </source>
</evidence>
<dbReference type="Proteomes" id="UP001501337">
    <property type="component" value="Unassembled WGS sequence"/>
</dbReference>
<organism evidence="8 9">
    <name type="scientific">Allohahella marinimesophila</name>
    <dbReference type="NCBI Taxonomy" id="1054972"/>
    <lineage>
        <taxon>Bacteria</taxon>
        <taxon>Pseudomonadati</taxon>
        <taxon>Pseudomonadota</taxon>
        <taxon>Gammaproteobacteria</taxon>
        <taxon>Oceanospirillales</taxon>
        <taxon>Hahellaceae</taxon>
        <taxon>Allohahella</taxon>
    </lineage>
</organism>
<dbReference type="InterPro" id="IPR036249">
    <property type="entry name" value="Thioredoxin-like_sf"/>
</dbReference>
<evidence type="ECO:0000313" key="9">
    <source>
        <dbReference type="Proteomes" id="UP001501337"/>
    </source>
</evidence>
<dbReference type="NCBIfam" id="TIGR02181">
    <property type="entry name" value="GRX_bact"/>
    <property type="match status" value="1"/>
</dbReference>
<keyword evidence="4" id="KW-1015">Disulfide bond</keyword>
<keyword evidence="9" id="KW-1185">Reference proteome</keyword>
<proteinExistence type="inferred from homology"/>